<proteinExistence type="predicted"/>
<name>A0A078F687_BRANA</name>
<evidence type="ECO:0000256" key="1">
    <source>
        <dbReference type="SAM" id="Phobius"/>
    </source>
</evidence>
<dbReference type="Proteomes" id="UP000028999">
    <property type="component" value="Unassembled WGS sequence"/>
</dbReference>
<gene>
    <name evidence="2" type="primary">BnaA05g28430D</name>
    <name evidence="2" type="ORF">GSBRNA2T00000401001</name>
</gene>
<accession>A0A078F687</accession>
<dbReference type="AlphaFoldDB" id="A0A078F687"/>
<feature type="transmembrane region" description="Helical" evidence="1">
    <location>
        <begin position="16"/>
        <end position="37"/>
    </location>
</feature>
<evidence type="ECO:0000313" key="3">
    <source>
        <dbReference type="Proteomes" id="UP000028999"/>
    </source>
</evidence>
<dbReference type="EMBL" id="LK031986">
    <property type="protein sequence ID" value="CDY08607.1"/>
    <property type="molecule type" value="Genomic_DNA"/>
</dbReference>
<protein>
    <submittedName>
        <fullName evidence="2">BnaA05g28430D protein</fullName>
    </submittedName>
</protein>
<keyword evidence="1" id="KW-0812">Transmembrane</keyword>
<sequence length="40" mass="4819">MFTISSPDLNYMSTSFLVFFFCLEIELRSFVIHRLYLTHV</sequence>
<dbReference type="PaxDb" id="3708-A0A078F687"/>
<keyword evidence="1" id="KW-1133">Transmembrane helix</keyword>
<dbReference type="Gramene" id="CDY08607">
    <property type="protein sequence ID" value="CDY08607"/>
    <property type="gene ID" value="GSBRNA2T00000401001"/>
</dbReference>
<reference evidence="2 3" key="1">
    <citation type="journal article" date="2014" name="Science">
        <title>Plant genetics. Early allopolyploid evolution in the post-Neolithic Brassica napus oilseed genome.</title>
        <authorList>
            <person name="Chalhoub B."/>
            <person name="Denoeud F."/>
            <person name="Liu S."/>
            <person name="Parkin I.A."/>
            <person name="Tang H."/>
            <person name="Wang X."/>
            <person name="Chiquet J."/>
            <person name="Belcram H."/>
            <person name="Tong C."/>
            <person name="Samans B."/>
            <person name="Correa M."/>
            <person name="Da Silva C."/>
            <person name="Just J."/>
            <person name="Falentin C."/>
            <person name="Koh C.S."/>
            <person name="Le Clainche I."/>
            <person name="Bernard M."/>
            <person name="Bento P."/>
            <person name="Noel B."/>
            <person name="Labadie K."/>
            <person name="Alberti A."/>
            <person name="Charles M."/>
            <person name="Arnaud D."/>
            <person name="Guo H."/>
            <person name="Daviaud C."/>
            <person name="Alamery S."/>
            <person name="Jabbari K."/>
            <person name="Zhao M."/>
            <person name="Edger P.P."/>
            <person name="Chelaifa H."/>
            <person name="Tack D."/>
            <person name="Lassalle G."/>
            <person name="Mestiri I."/>
            <person name="Schnel N."/>
            <person name="Le Paslier M.C."/>
            <person name="Fan G."/>
            <person name="Renault V."/>
            <person name="Bayer P.E."/>
            <person name="Golicz A.A."/>
            <person name="Manoli S."/>
            <person name="Lee T.H."/>
            <person name="Thi V.H."/>
            <person name="Chalabi S."/>
            <person name="Hu Q."/>
            <person name="Fan C."/>
            <person name="Tollenaere R."/>
            <person name="Lu Y."/>
            <person name="Battail C."/>
            <person name="Shen J."/>
            <person name="Sidebottom C.H."/>
            <person name="Wang X."/>
            <person name="Canaguier A."/>
            <person name="Chauveau A."/>
            <person name="Berard A."/>
            <person name="Deniot G."/>
            <person name="Guan M."/>
            <person name="Liu Z."/>
            <person name="Sun F."/>
            <person name="Lim Y.P."/>
            <person name="Lyons E."/>
            <person name="Town C.D."/>
            <person name="Bancroft I."/>
            <person name="Wang X."/>
            <person name="Meng J."/>
            <person name="Ma J."/>
            <person name="Pires J.C."/>
            <person name="King G.J."/>
            <person name="Brunel D."/>
            <person name="Delourme R."/>
            <person name="Renard M."/>
            <person name="Aury J.M."/>
            <person name="Adams K.L."/>
            <person name="Batley J."/>
            <person name="Snowdon R.J."/>
            <person name="Tost J."/>
            <person name="Edwards D."/>
            <person name="Zhou Y."/>
            <person name="Hua W."/>
            <person name="Sharpe A.G."/>
            <person name="Paterson A.H."/>
            <person name="Guan C."/>
            <person name="Wincker P."/>
        </authorList>
    </citation>
    <scope>NUCLEOTIDE SEQUENCE [LARGE SCALE GENOMIC DNA]</scope>
    <source>
        <strain evidence="3">cv. Darmor-bzh</strain>
    </source>
</reference>
<keyword evidence="1" id="KW-0472">Membrane</keyword>
<evidence type="ECO:0000313" key="2">
    <source>
        <dbReference type="EMBL" id="CDY08607.1"/>
    </source>
</evidence>
<organism evidence="2 3">
    <name type="scientific">Brassica napus</name>
    <name type="common">Rape</name>
    <dbReference type="NCBI Taxonomy" id="3708"/>
    <lineage>
        <taxon>Eukaryota</taxon>
        <taxon>Viridiplantae</taxon>
        <taxon>Streptophyta</taxon>
        <taxon>Embryophyta</taxon>
        <taxon>Tracheophyta</taxon>
        <taxon>Spermatophyta</taxon>
        <taxon>Magnoliopsida</taxon>
        <taxon>eudicotyledons</taxon>
        <taxon>Gunneridae</taxon>
        <taxon>Pentapetalae</taxon>
        <taxon>rosids</taxon>
        <taxon>malvids</taxon>
        <taxon>Brassicales</taxon>
        <taxon>Brassicaceae</taxon>
        <taxon>Brassiceae</taxon>
        <taxon>Brassica</taxon>
    </lineage>
</organism>
<keyword evidence="3" id="KW-1185">Reference proteome</keyword>